<evidence type="ECO:0000313" key="1">
    <source>
        <dbReference type="EMBL" id="CAJ0593712.1"/>
    </source>
</evidence>
<organism evidence="1 2">
    <name type="scientific">Cylicocyclus nassatus</name>
    <name type="common">Nematode worm</name>
    <dbReference type="NCBI Taxonomy" id="53992"/>
    <lineage>
        <taxon>Eukaryota</taxon>
        <taxon>Metazoa</taxon>
        <taxon>Ecdysozoa</taxon>
        <taxon>Nematoda</taxon>
        <taxon>Chromadorea</taxon>
        <taxon>Rhabditida</taxon>
        <taxon>Rhabditina</taxon>
        <taxon>Rhabditomorpha</taxon>
        <taxon>Strongyloidea</taxon>
        <taxon>Strongylidae</taxon>
        <taxon>Cylicocyclus</taxon>
    </lineage>
</organism>
<reference evidence="1" key="1">
    <citation type="submission" date="2023-07" db="EMBL/GenBank/DDBJ databases">
        <authorList>
            <consortium name="CYATHOMIX"/>
        </authorList>
    </citation>
    <scope>NUCLEOTIDE SEQUENCE</scope>
    <source>
        <strain evidence="1">N/A</strain>
    </source>
</reference>
<accession>A0AA36GKQ8</accession>
<name>A0AA36GKQ8_CYLNA</name>
<dbReference type="EMBL" id="CATQJL010000112">
    <property type="protein sequence ID" value="CAJ0593712.1"/>
    <property type="molecule type" value="Genomic_DNA"/>
</dbReference>
<comment type="caution">
    <text evidence="1">The sequence shown here is derived from an EMBL/GenBank/DDBJ whole genome shotgun (WGS) entry which is preliminary data.</text>
</comment>
<keyword evidence="2" id="KW-1185">Reference proteome</keyword>
<dbReference type="Proteomes" id="UP001176961">
    <property type="component" value="Unassembled WGS sequence"/>
</dbReference>
<proteinExistence type="predicted"/>
<evidence type="ECO:0000313" key="2">
    <source>
        <dbReference type="Proteomes" id="UP001176961"/>
    </source>
</evidence>
<dbReference type="AlphaFoldDB" id="A0AA36GKQ8"/>
<gene>
    <name evidence="1" type="ORF">CYNAS_LOCUS5695</name>
</gene>
<sequence length="129" mass="14345">MSSNDLAATMRSILKGDHQLSAELSTVLVSLGSAVNQLKIQQDATVKELELVINLPLPFGQSKIQSLQLLFDKIGYSKLLSDLERDLIAADILYVNKNGSCNMAFFVSQRHHDYLMSANFQRKIAVAYN</sequence>
<protein>
    <submittedName>
        <fullName evidence="1">Uncharacterized protein</fullName>
    </submittedName>
</protein>